<accession>A0A2H3BKJ2</accession>
<evidence type="ECO:0000313" key="2">
    <source>
        <dbReference type="Proteomes" id="UP000218334"/>
    </source>
</evidence>
<keyword evidence="2" id="KW-1185">Reference proteome</keyword>
<dbReference type="Proteomes" id="UP000218334">
    <property type="component" value="Unassembled WGS sequence"/>
</dbReference>
<gene>
    <name evidence="1" type="ORF">ARMSODRAFT_957037</name>
</gene>
<sequence>MREGQCVLLCELPAAAQCVQLAGRVDERLDSQGICRHRRQSGARPVGGLMTTGVAGRKEFKSIRTEFHIIDAIDCDRLTRPVISPSENEDDHHTYIHHMDLKAMLTACLLCYRYLPAY</sequence>
<organism evidence="1 2">
    <name type="scientific">Armillaria solidipes</name>
    <dbReference type="NCBI Taxonomy" id="1076256"/>
    <lineage>
        <taxon>Eukaryota</taxon>
        <taxon>Fungi</taxon>
        <taxon>Dikarya</taxon>
        <taxon>Basidiomycota</taxon>
        <taxon>Agaricomycotina</taxon>
        <taxon>Agaricomycetes</taxon>
        <taxon>Agaricomycetidae</taxon>
        <taxon>Agaricales</taxon>
        <taxon>Marasmiineae</taxon>
        <taxon>Physalacriaceae</taxon>
        <taxon>Armillaria</taxon>
    </lineage>
</organism>
<dbReference type="AlphaFoldDB" id="A0A2H3BKJ2"/>
<reference evidence="2" key="1">
    <citation type="journal article" date="2017" name="Nat. Ecol. Evol.">
        <title>Genome expansion and lineage-specific genetic innovations in the forest pathogenic fungi Armillaria.</title>
        <authorList>
            <person name="Sipos G."/>
            <person name="Prasanna A.N."/>
            <person name="Walter M.C."/>
            <person name="O'Connor E."/>
            <person name="Balint B."/>
            <person name="Krizsan K."/>
            <person name="Kiss B."/>
            <person name="Hess J."/>
            <person name="Varga T."/>
            <person name="Slot J."/>
            <person name="Riley R."/>
            <person name="Boka B."/>
            <person name="Rigling D."/>
            <person name="Barry K."/>
            <person name="Lee J."/>
            <person name="Mihaltcheva S."/>
            <person name="LaButti K."/>
            <person name="Lipzen A."/>
            <person name="Waldron R."/>
            <person name="Moloney N.M."/>
            <person name="Sperisen C."/>
            <person name="Kredics L."/>
            <person name="Vagvoelgyi C."/>
            <person name="Patrignani A."/>
            <person name="Fitzpatrick D."/>
            <person name="Nagy I."/>
            <person name="Doyle S."/>
            <person name="Anderson J.B."/>
            <person name="Grigoriev I.V."/>
            <person name="Gueldener U."/>
            <person name="Muensterkoetter M."/>
            <person name="Nagy L.G."/>
        </authorList>
    </citation>
    <scope>NUCLEOTIDE SEQUENCE [LARGE SCALE GENOMIC DNA]</scope>
    <source>
        <strain evidence="2">28-4</strain>
    </source>
</reference>
<name>A0A2H3BKJ2_9AGAR</name>
<protein>
    <submittedName>
        <fullName evidence="1">Uncharacterized protein</fullName>
    </submittedName>
</protein>
<evidence type="ECO:0000313" key="1">
    <source>
        <dbReference type="EMBL" id="PBK69414.1"/>
    </source>
</evidence>
<dbReference type="EMBL" id="KZ293429">
    <property type="protein sequence ID" value="PBK69414.1"/>
    <property type="molecule type" value="Genomic_DNA"/>
</dbReference>
<proteinExistence type="predicted"/>